<feature type="non-terminal residue" evidence="1">
    <location>
        <position position="179"/>
    </location>
</feature>
<dbReference type="EMBL" id="BARS01029759">
    <property type="protein sequence ID" value="GAG08220.1"/>
    <property type="molecule type" value="Genomic_DNA"/>
</dbReference>
<reference evidence="1" key="1">
    <citation type="journal article" date="2014" name="Front. Microbiol.">
        <title>High frequency of phylogenetically diverse reductive dehalogenase-homologous genes in deep subseafloor sedimentary metagenomes.</title>
        <authorList>
            <person name="Kawai M."/>
            <person name="Futagami T."/>
            <person name="Toyoda A."/>
            <person name="Takaki Y."/>
            <person name="Nishi S."/>
            <person name="Hori S."/>
            <person name="Arai W."/>
            <person name="Tsubouchi T."/>
            <person name="Morono Y."/>
            <person name="Uchiyama I."/>
            <person name="Ito T."/>
            <person name="Fujiyama A."/>
            <person name="Inagaki F."/>
            <person name="Takami H."/>
        </authorList>
    </citation>
    <scope>NUCLEOTIDE SEQUENCE</scope>
    <source>
        <strain evidence="1">Expedition CK06-06</strain>
    </source>
</reference>
<gene>
    <name evidence="1" type="ORF">S01H1_46472</name>
</gene>
<accession>X0UR89</accession>
<sequence length="179" mass="18964">MLDQLTQALHRRVGEVQALHNRLEALGLEPEMDVERAEVVVNVDLDMTGQAVLVGDDRGLIARYVIPAIGKRTPVSLGDLVLDLAELSDKVDLELFLAARAGEVLAEVGSAGASAPRPLAPDAGPVPSASAKKLTLEELVERLGPSAVLGSGFSIVRTLQIGGDEVRFEARHRGEDAFA</sequence>
<comment type="caution">
    <text evidence="1">The sequence shown here is derived from an EMBL/GenBank/DDBJ whole genome shotgun (WGS) entry which is preliminary data.</text>
</comment>
<dbReference type="AlphaFoldDB" id="X0UR89"/>
<evidence type="ECO:0000313" key="1">
    <source>
        <dbReference type="EMBL" id="GAG08220.1"/>
    </source>
</evidence>
<name>X0UR89_9ZZZZ</name>
<organism evidence="1">
    <name type="scientific">marine sediment metagenome</name>
    <dbReference type="NCBI Taxonomy" id="412755"/>
    <lineage>
        <taxon>unclassified sequences</taxon>
        <taxon>metagenomes</taxon>
        <taxon>ecological metagenomes</taxon>
    </lineage>
</organism>
<protein>
    <submittedName>
        <fullName evidence="1">Uncharacterized protein</fullName>
    </submittedName>
</protein>
<proteinExistence type="predicted"/>